<dbReference type="InterPro" id="IPR032687">
    <property type="entry name" value="AraC-type_N"/>
</dbReference>
<keyword evidence="6" id="KW-1185">Reference proteome</keyword>
<dbReference type="PANTHER" id="PTHR47894">
    <property type="entry name" value="HTH-TYPE TRANSCRIPTIONAL REGULATOR GADX"/>
    <property type="match status" value="1"/>
</dbReference>
<dbReference type="InterPro" id="IPR009057">
    <property type="entry name" value="Homeodomain-like_sf"/>
</dbReference>
<keyword evidence="2 5" id="KW-0238">DNA-binding</keyword>
<gene>
    <name evidence="5" type="ORF">SAMN04488026_107824</name>
</gene>
<sequence length="325" mass="36136">MPGFVFDGLGEKAFLGCMNDAALSPNLIAEQKGFVPAAAINRFLASVAKRSGDELFAIHYLSQLSVLDYGIWGEYVLEAPSLLDAILRATRIIHLHASDDRLTLDVGTNTATFRYVYAERKVEGYPQVAIMSAKAMISLAHHYLGSTWSPLYMSFDFSERGQSSRLETAFDCPIRFGHRCLELEISKADLLAPNPKSPGVQYLTRQDVERACFGGPPQRYSDIVANILRQNLGFDQSSIDSVARTLRLSKRTLQRRLDLEGHSFRALLAEVKMQRAVELLGERDISISALAGTLDYATPSHFARAFRSSFGVSPTNFRAQRGHRN</sequence>
<dbReference type="PROSITE" id="PS01124">
    <property type="entry name" value="HTH_ARAC_FAMILY_2"/>
    <property type="match status" value="1"/>
</dbReference>
<dbReference type="SUPFAM" id="SSF46689">
    <property type="entry name" value="Homeodomain-like"/>
    <property type="match status" value="1"/>
</dbReference>
<evidence type="ECO:0000256" key="2">
    <source>
        <dbReference type="ARBA" id="ARBA00023125"/>
    </source>
</evidence>
<protein>
    <submittedName>
        <fullName evidence="5">AraC-type DNA-binding protein</fullName>
    </submittedName>
</protein>
<keyword evidence="1" id="KW-0805">Transcription regulation</keyword>
<keyword evidence="3" id="KW-0804">Transcription</keyword>
<dbReference type="AlphaFoldDB" id="A0A1G9J5W6"/>
<dbReference type="GO" id="GO:0003700">
    <property type="term" value="F:DNA-binding transcription factor activity"/>
    <property type="evidence" value="ECO:0007669"/>
    <property type="project" value="InterPro"/>
</dbReference>
<dbReference type="OrthoDB" id="9804543at2"/>
<evidence type="ECO:0000256" key="3">
    <source>
        <dbReference type="ARBA" id="ARBA00023163"/>
    </source>
</evidence>
<dbReference type="Pfam" id="PF12625">
    <property type="entry name" value="Arabinose_bd"/>
    <property type="match status" value="1"/>
</dbReference>
<dbReference type="EMBL" id="FNEK01000078">
    <property type="protein sequence ID" value="SDL32625.1"/>
    <property type="molecule type" value="Genomic_DNA"/>
</dbReference>
<dbReference type="SMART" id="SM00342">
    <property type="entry name" value="HTH_ARAC"/>
    <property type="match status" value="1"/>
</dbReference>
<dbReference type="Gene3D" id="1.10.10.60">
    <property type="entry name" value="Homeodomain-like"/>
    <property type="match status" value="1"/>
</dbReference>
<dbReference type="PANTHER" id="PTHR47894:SF4">
    <property type="entry name" value="HTH-TYPE TRANSCRIPTIONAL REGULATOR GADX"/>
    <property type="match status" value="1"/>
</dbReference>
<dbReference type="RefSeq" id="WP_093163245.1">
    <property type="nucleotide sequence ID" value="NZ_FNEK01000078.1"/>
</dbReference>
<evidence type="ECO:0000259" key="4">
    <source>
        <dbReference type="PROSITE" id="PS01124"/>
    </source>
</evidence>
<dbReference type="STRING" id="571298.SAMN04488026_107824"/>
<dbReference type="GO" id="GO:0000976">
    <property type="term" value="F:transcription cis-regulatory region binding"/>
    <property type="evidence" value="ECO:0007669"/>
    <property type="project" value="TreeGrafter"/>
</dbReference>
<evidence type="ECO:0000256" key="1">
    <source>
        <dbReference type="ARBA" id="ARBA00023015"/>
    </source>
</evidence>
<dbReference type="Pfam" id="PF12833">
    <property type="entry name" value="HTH_18"/>
    <property type="match status" value="1"/>
</dbReference>
<proteinExistence type="predicted"/>
<name>A0A1G9J5W6_9RHOB</name>
<evidence type="ECO:0000313" key="5">
    <source>
        <dbReference type="EMBL" id="SDL32625.1"/>
    </source>
</evidence>
<dbReference type="InterPro" id="IPR018060">
    <property type="entry name" value="HTH_AraC"/>
</dbReference>
<reference evidence="5 6" key="1">
    <citation type="submission" date="2016-10" db="EMBL/GenBank/DDBJ databases">
        <authorList>
            <person name="de Groot N.N."/>
        </authorList>
    </citation>
    <scope>NUCLEOTIDE SEQUENCE [LARGE SCALE GENOMIC DNA]</scope>
    <source>
        <strain evidence="5 6">DSM 25294</strain>
    </source>
</reference>
<dbReference type="Proteomes" id="UP000199382">
    <property type="component" value="Unassembled WGS sequence"/>
</dbReference>
<evidence type="ECO:0000313" key="6">
    <source>
        <dbReference type="Proteomes" id="UP000199382"/>
    </source>
</evidence>
<feature type="domain" description="HTH araC/xylS-type" evidence="4">
    <location>
        <begin position="222"/>
        <end position="320"/>
    </location>
</feature>
<organism evidence="5 6">
    <name type="scientific">Aliiruegeria lutimaris</name>
    <dbReference type="NCBI Taxonomy" id="571298"/>
    <lineage>
        <taxon>Bacteria</taxon>
        <taxon>Pseudomonadati</taxon>
        <taxon>Pseudomonadota</taxon>
        <taxon>Alphaproteobacteria</taxon>
        <taxon>Rhodobacterales</taxon>
        <taxon>Roseobacteraceae</taxon>
        <taxon>Aliiruegeria</taxon>
    </lineage>
</organism>
<dbReference type="GO" id="GO:0005829">
    <property type="term" value="C:cytosol"/>
    <property type="evidence" value="ECO:0007669"/>
    <property type="project" value="TreeGrafter"/>
</dbReference>
<accession>A0A1G9J5W6</accession>